<sequence length="262" mass="29799">MLNNTALQTTGTEAKAATFTALLPIETKHFQGVTTHSVNARTLHGFLESKRDFTNWIKGKIDRYGFIQGLDFVIVENLSSPNLASAKNKQSTKARVQRLTDYHISLNMAKELCLVENNHQGKLARQYFINCEESLNTISPETAERLRLDWQTQRTQAKAQYNPMAAALKACLIRLGKDSSKPHYYINESKMLLSVVLGMSADRYRALHGITGDIRTTLNADQLEKLAYLEQADEMLLNADIDDFDERKQKLIIAFSNRFRRN</sequence>
<reference evidence="3" key="1">
    <citation type="submission" date="2017-04" db="EMBL/GenBank/DDBJ databases">
        <authorList>
            <person name="Varghese N."/>
            <person name="Submissions S."/>
        </authorList>
    </citation>
    <scope>NUCLEOTIDE SEQUENCE [LARGE SCALE GENOMIC DNA]</scope>
    <source>
        <strain evidence="3">DSM 23072</strain>
    </source>
</reference>
<keyword evidence="3" id="KW-1185">Reference proteome</keyword>
<evidence type="ECO:0000313" key="3">
    <source>
        <dbReference type="Proteomes" id="UP000192408"/>
    </source>
</evidence>
<feature type="domain" description="AntA/AntB antirepressor" evidence="1">
    <location>
        <begin position="38"/>
        <end position="118"/>
    </location>
</feature>
<dbReference type="InterPro" id="IPR013557">
    <property type="entry name" value="AntA/B_antirep"/>
</dbReference>
<proteinExistence type="predicted"/>
<gene>
    <name evidence="2" type="ORF">SAMN05660772_00983</name>
</gene>
<organism evidence="2 3">
    <name type="scientific">Pasteurella testudinis DSM 23072</name>
    <dbReference type="NCBI Taxonomy" id="1122938"/>
    <lineage>
        <taxon>Bacteria</taxon>
        <taxon>Pseudomonadati</taxon>
        <taxon>Pseudomonadota</taxon>
        <taxon>Gammaproteobacteria</taxon>
        <taxon>Pasteurellales</taxon>
        <taxon>Pasteurellaceae</taxon>
        <taxon>Pasteurella</taxon>
    </lineage>
</organism>
<name>A0A1W1V2E6_9PAST</name>
<evidence type="ECO:0000259" key="1">
    <source>
        <dbReference type="Pfam" id="PF08346"/>
    </source>
</evidence>
<dbReference type="RefSeq" id="WP_084257537.1">
    <property type="nucleotide sequence ID" value="NZ_FWWV01000035.1"/>
</dbReference>
<protein>
    <submittedName>
        <fullName evidence="2">Phage anti-repressor protein</fullName>
    </submittedName>
</protein>
<dbReference type="Proteomes" id="UP000192408">
    <property type="component" value="Unassembled WGS sequence"/>
</dbReference>
<dbReference type="EMBL" id="FWWV01000035">
    <property type="protein sequence ID" value="SMB87493.1"/>
    <property type="molecule type" value="Genomic_DNA"/>
</dbReference>
<dbReference type="Pfam" id="PF08346">
    <property type="entry name" value="AntA"/>
    <property type="match status" value="1"/>
</dbReference>
<dbReference type="STRING" id="1122938.SAMN05660772_00983"/>
<dbReference type="AlphaFoldDB" id="A0A1W1V2E6"/>
<accession>A0A1W1V2E6</accession>
<evidence type="ECO:0000313" key="2">
    <source>
        <dbReference type="EMBL" id="SMB87493.1"/>
    </source>
</evidence>